<organism evidence="2 3">
    <name type="scientific">Selenomonas timonae</name>
    <dbReference type="NCBI Taxonomy" id="2754044"/>
    <lineage>
        <taxon>Bacteria</taxon>
        <taxon>Bacillati</taxon>
        <taxon>Bacillota</taxon>
        <taxon>Negativicutes</taxon>
        <taxon>Selenomonadales</taxon>
        <taxon>Selenomonadaceae</taxon>
        <taxon>Selenomonas</taxon>
    </lineage>
</organism>
<dbReference type="InterPro" id="IPR019554">
    <property type="entry name" value="Soluble_ligand-bd"/>
</dbReference>
<dbReference type="NCBIfam" id="TIGR00426">
    <property type="entry name" value="competence protein ComEA helix-hairpin-helix repeat region"/>
    <property type="match status" value="1"/>
</dbReference>
<dbReference type="SMART" id="SM00278">
    <property type="entry name" value="HhH1"/>
    <property type="match status" value="2"/>
</dbReference>
<dbReference type="InterPro" id="IPR003583">
    <property type="entry name" value="Hlx-hairpin-Hlx_DNA-bd_motif"/>
</dbReference>
<dbReference type="Pfam" id="PF12836">
    <property type="entry name" value="HHH_3"/>
    <property type="match status" value="1"/>
</dbReference>
<dbReference type="SUPFAM" id="SSF47781">
    <property type="entry name" value="RuvA domain 2-like"/>
    <property type="match status" value="1"/>
</dbReference>
<dbReference type="InterPro" id="IPR051675">
    <property type="entry name" value="Endo/Exo/Phosphatase_dom_1"/>
</dbReference>
<sequence>MPMFKKSLLILLVLALAVLGGTMYGYYREQQTIALDPAVIEQAEAKRTVTVYVCGEVKKPGLVTLTEGQRVADAVNAVGGVIETADIDHINMAALLEDGMQVRVPLRIGGAEERSKSAGTGKNAEGQINLNTATEKELQELPGIGPAMSARIIEYREEHGDFQNIEDVKQVRGIGNAKFEKLKDKVTI</sequence>
<dbReference type="Proteomes" id="UP000515480">
    <property type="component" value="Chromosome"/>
</dbReference>
<name>A0A7G7VIJ0_9FIRM</name>
<keyword evidence="3" id="KW-1185">Reference proteome</keyword>
<dbReference type="Gene3D" id="1.10.150.320">
    <property type="entry name" value="Photosystem II 12 kDa extrinsic protein"/>
    <property type="match status" value="1"/>
</dbReference>
<dbReference type="EMBL" id="CP060204">
    <property type="protein sequence ID" value="QNH53933.1"/>
    <property type="molecule type" value="Genomic_DNA"/>
</dbReference>
<dbReference type="GO" id="GO:0015628">
    <property type="term" value="P:protein secretion by the type II secretion system"/>
    <property type="evidence" value="ECO:0007669"/>
    <property type="project" value="TreeGrafter"/>
</dbReference>
<evidence type="ECO:0000259" key="1">
    <source>
        <dbReference type="SMART" id="SM00278"/>
    </source>
</evidence>
<gene>
    <name evidence="2" type="ORF">H1B31_08685</name>
</gene>
<dbReference type="GO" id="GO:0015627">
    <property type="term" value="C:type II protein secretion system complex"/>
    <property type="evidence" value="ECO:0007669"/>
    <property type="project" value="TreeGrafter"/>
</dbReference>
<reference evidence="2 3" key="1">
    <citation type="submission" date="2020-07" db="EMBL/GenBank/DDBJ databases">
        <title>Complete genome and description of Selenomonas timonensis sp. nov., a new bacterium isolated from a gingivitis subject.</title>
        <authorList>
            <person name="Antezack A."/>
        </authorList>
    </citation>
    <scope>NUCLEOTIDE SEQUENCE [LARGE SCALE GENOMIC DNA]</scope>
    <source>
        <strain evidence="2 3">Marseille-Q3039</strain>
    </source>
</reference>
<dbReference type="GO" id="GO:0006281">
    <property type="term" value="P:DNA repair"/>
    <property type="evidence" value="ECO:0007669"/>
    <property type="project" value="InterPro"/>
</dbReference>
<feature type="domain" description="Helix-hairpin-helix DNA-binding motif class 1" evidence="1">
    <location>
        <begin position="166"/>
        <end position="185"/>
    </location>
</feature>
<accession>A0A7G7VIJ0</accession>
<protein>
    <submittedName>
        <fullName evidence="2">Helix-hairpin-helix domain-containing protein</fullName>
    </submittedName>
</protein>
<dbReference type="Pfam" id="PF10531">
    <property type="entry name" value="SLBB"/>
    <property type="match status" value="1"/>
</dbReference>
<evidence type="ECO:0000313" key="3">
    <source>
        <dbReference type="Proteomes" id="UP000515480"/>
    </source>
</evidence>
<dbReference type="GO" id="GO:0003677">
    <property type="term" value="F:DNA binding"/>
    <property type="evidence" value="ECO:0007669"/>
    <property type="project" value="InterPro"/>
</dbReference>
<dbReference type="KEGG" id="stim:H1B31_08685"/>
<proteinExistence type="predicted"/>
<dbReference type="AlphaFoldDB" id="A0A7G7VIJ0"/>
<dbReference type="InterPro" id="IPR004509">
    <property type="entry name" value="Competence_ComEA_HhH"/>
</dbReference>
<dbReference type="PANTHER" id="PTHR21180">
    <property type="entry name" value="ENDONUCLEASE/EXONUCLEASE/PHOSPHATASE FAMILY DOMAIN-CONTAINING PROTEIN 1"/>
    <property type="match status" value="1"/>
</dbReference>
<feature type="domain" description="Helix-hairpin-helix DNA-binding motif class 1" evidence="1">
    <location>
        <begin position="136"/>
        <end position="155"/>
    </location>
</feature>
<evidence type="ECO:0000313" key="2">
    <source>
        <dbReference type="EMBL" id="QNH53933.1"/>
    </source>
</evidence>
<dbReference type="PANTHER" id="PTHR21180:SF32">
    <property type="entry name" value="ENDONUCLEASE_EXONUCLEASE_PHOSPHATASE FAMILY DOMAIN-CONTAINING PROTEIN 1"/>
    <property type="match status" value="1"/>
</dbReference>
<dbReference type="InterPro" id="IPR010994">
    <property type="entry name" value="RuvA_2-like"/>
</dbReference>
<dbReference type="RefSeq" id="WP_009440252.1">
    <property type="nucleotide sequence ID" value="NZ_CP060204.1"/>
</dbReference>